<sequence length="514" mass="60044">MEDTQRSDMLGQRQVRLEKIEALKKLGVEIYPAKSYKQFHNGEILNNFEKFEGQEVCLAGRVVAWREHGQLLFGNIMDQTGTLQIMIRESELVEDLTKGYLGFDKLTLLDLADFVEVYGTIGKTKTGEISIMVKNIRLLSKALRPIPRKLENKEQIFRRRYLDLTVEPERIKLFERKAKFWQVQRDLLRDEGFLEVEVPVLEAVTGGADAAPFITHHNALNQDFYLRISTELYQKRLIGGGFEKVYTLGPNFRNEGMDDEHLQEYYQLEWYWGYANYRDNMDLVRRLFLEIANKVYGKTQFTTRGHTFDLADEWKEIDYTTVIKERFDIDIFNDSDEKIMKAIKDNHIEMGGDVNRNRMIDTLWKAIRATISGPAYLVNQPKIISPLAKSHKDNPELTERFQVVIAGSELGNGYSEINDPQDQLDRFLEQQALREGGDDEAQMLDIDFVEMLEYGMPPVSGWGHSERVFWFMEDISGREGTFFPQMRIEVENTTKEIYKDKVKFKETVKKEERK</sequence>
<evidence type="ECO:0000313" key="6">
    <source>
        <dbReference type="EMBL" id="KKQ11814.1"/>
    </source>
</evidence>
<dbReference type="PANTHER" id="PTHR42918">
    <property type="entry name" value="LYSYL-TRNA SYNTHETASE"/>
    <property type="match status" value="1"/>
</dbReference>
<dbReference type="PRINTS" id="PR00982">
    <property type="entry name" value="TRNASYNTHLYS"/>
</dbReference>
<dbReference type="InterPro" id="IPR004365">
    <property type="entry name" value="NA-bd_OB_tRNA"/>
</dbReference>
<dbReference type="Pfam" id="PF00152">
    <property type="entry name" value="tRNA-synt_2"/>
    <property type="match status" value="1"/>
</dbReference>
<feature type="domain" description="Aminoacyl-transfer RNA synthetases class-II family profile" evidence="5">
    <location>
        <begin position="185"/>
        <end position="484"/>
    </location>
</feature>
<dbReference type="InterPro" id="IPR044136">
    <property type="entry name" value="Lys-tRNA-ligase_II_N"/>
</dbReference>
<dbReference type="SUPFAM" id="SSF55681">
    <property type="entry name" value="Class II aaRS and biotin synthetases"/>
    <property type="match status" value="1"/>
</dbReference>
<dbReference type="Proteomes" id="UP000034075">
    <property type="component" value="Unassembled WGS sequence"/>
</dbReference>
<keyword evidence="2" id="KW-0547">Nucleotide-binding</keyword>
<dbReference type="PROSITE" id="PS50862">
    <property type="entry name" value="AA_TRNA_LIGASE_II"/>
    <property type="match status" value="1"/>
</dbReference>
<dbReference type="SUPFAM" id="SSF50249">
    <property type="entry name" value="Nucleic acid-binding proteins"/>
    <property type="match status" value="1"/>
</dbReference>
<dbReference type="InterPro" id="IPR045864">
    <property type="entry name" value="aa-tRNA-synth_II/BPL/LPL"/>
</dbReference>
<dbReference type="InterPro" id="IPR006195">
    <property type="entry name" value="aa-tRNA-synth_II"/>
</dbReference>
<dbReference type="GO" id="GO:0005524">
    <property type="term" value="F:ATP binding"/>
    <property type="evidence" value="ECO:0007669"/>
    <property type="project" value="UniProtKB-KW"/>
</dbReference>
<dbReference type="Pfam" id="PF01336">
    <property type="entry name" value="tRNA_anti-codon"/>
    <property type="match status" value="1"/>
</dbReference>
<accession>A0A0G0HIC9</accession>
<organism evidence="6 7">
    <name type="scientific">candidate division WS6 bacterium GW2011_GWC2_36_7</name>
    <dbReference type="NCBI Taxonomy" id="1619091"/>
    <lineage>
        <taxon>Bacteria</taxon>
        <taxon>Candidatus Dojkabacteria</taxon>
    </lineage>
</organism>
<dbReference type="InterPro" id="IPR012340">
    <property type="entry name" value="NA-bd_OB-fold"/>
</dbReference>
<dbReference type="GO" id="GO:0005829">
    <property type="term" value="C:cytosol"/>
    <property type="evidence" value="ECO:0007669"/>
    <property type="project" value="TreeGrafter"/>
</dbReference>
<dbReference type="Gene3D" id="2.40.50.140">
    <property type="entry name" value="Nucleic acid-binding proteins"/>
    <property type="match status" value="1"/>
</dbReference>
<name>A0A0G0HIC9_9BACT</name>
<evidence type="ECO:0000256" key="2">
    <source>
        <dbReference type="ARBA" id="ARBA00022741"/>
    </source>
</evidence>
<reference evidence="6" key="1">
    <citation type="journal article" date="2015" name="Nature">
        <title>rRNA introns, odd ribosomes, and small enigmatic genomes across a large radiation of phyla.</title>
        <authorList>
            <person name="Brown C.T."/>
            <person name="Hug L.A."/>
            <person name="Thomas B.C."/>
            <person name="Sharon I."/>
            <person name="Castelle C.J."/>
            <person name="Singh A."/>
            <person name="Wilkins M.J."/>
            <person name="Williams K.H."/>
            <person name="Banfield J.F."/>
        </authorList>
    </citation>
    <scope>NUCLEOTIDE SEQUENCE [LARGE SCALE GENOMIC DNA]</scope>
</reference>
<keyword evidence="1" id="KW-0436">Ligase</keyword>
<dbReference type="Gene3D" id="3.30.930.10">
    <property type="entry name" value="Bira Bifunctional Protein, Domain 2"/>
    <property type="match status" value="1"/>
</dbReference>
<evidence type="ECO:0000256" key="3">
    <source>
        <dbReference type="ARBA" id="ARBA00022840"/>
    </source>
</evidence>
<dbReference type="NCBIfam" id="NF001756">
    <property type="entry name" value="PRK00484.1"/>
    <property type="match status" value="1"/>
</dbReference>
<dbReference type="PATRIC" id="fig|1619091.4.peg.194"/>
<dbReference type="EMBL" id="LBSF01000014">
    <property type="protein sequence ID" value="KKQ11814.1"/>
    <property type="molecule type" value="Genomic_DNA"/>
</dbReference>
<dbReference type="PANTHER" id="PTHR42918:SF15">
    <property type="entry name" value="LYSINE--TRNA LIGASE, CHLOROPLASTIC_MITOCHONDRIAL"/>
    <property type="match status" value="1"/>
</dbReference>
<dbReference type="GO" id="GO:0006430">
    <property type="term" value="P:lysyl-tRNA aminoacylation"/>
    <property type="evidence" value="ECO:0007669"/>
    <property type="project" value="InterPro"/>
</dbReference>
<dbReference type="InterPro" id="IPR018149">
    <property type="entry name" value="Lys-tRNA-synth_II_C"/>
</dbReference>
<keyword evidence="3" id="KW-0067">ATP-binding</keyword>
<dbReference type="InterPro" id="IPR004364">
    <property type="entry name" value="Aa-tRNA-synt_II"/>
</dbReference>
<protein>
    <submittedName>
        <fullName evidence="6">Lysyl-tRNA synthetase</fullName>
    </submittedName>
</protein>
<proteinExistence type="predicted"/>
<evidence type="ECO:0000256" key="4">
    <source>
        <dbReference type="ARBA" id="ARBA00023146"/>
    </source>
</evidence>
<dbReference type="CDD" id="cd04322">
    <property type="entry name" value="LysRS_N"/>
    <property type="match status" value="1"/>
</dbReference>
<dbReference type="GO" id="GO:0000049">
    <property type="term" value="F:tRNA binding"/>
    <property type="evidence" value="ECO:0007669"/>
    <property type="project" value="TreeGrafter"/>
</dbReference>
<keyword evidence="4 6" id="KW-0030">Aminoacyl-tRNA synthetase</keyword>
<gene>
    <name evidence="6" type="ORF">US24_C0014G0006</name>
</gene>
<evidence type="ECO:0000256" key="1">
    <source>
        <dbReference type="ARBA" id="ARBA00022598"/>
    </source>
</evidence>
<evidence type="ECO:0000259" key="5">
    <source>
        <dbReference type="PROSITE" id="PS50862"/>
    </source>
</evidence>
<dbReference type="GO" id="GO:0004824">
    <property type="term" value="F:lysine-tRNA ligase activity"/>
    <property type="evidence" value="ECO:0007669"/>
    <property type="project" value="InterPro"/>
</dbReference>
<dbReference type="AlphaFoldDB" id="A0A0G0HIC9"/>
<comment type="caution">
    <text evidence="6">The sequence shown here is derived from an EMBL/GenBank/DDBJ whole genome shotgun (WGS) entry which is preliminary data.</text>
</comment>
<evidence type="ECO:0000313" key="7">
    <source>
        <dbReference type="Proteomes" id="UP000034075"/>
    </source>
</evidence>